<sequence>MADPDCNFEMFFCDLLSLFYRFGKEGFGPSFADCAAQDRALLR</sequence>
<name>A0A168M694_9SPHN</name>
<dbReference type="EMBL" id="CP015441">
    <property type="protein sequence ID" value="ANC50756.1"/>
    <property type="molecule type" value="Genomic_DNA"/>
</dbReference>
<dbReference type="Proteomes" id="UP000059113">
    <property type="component" value="Plasmid"/>
</dbReference>
<proteinExistence type="predicted"/>
<gene>
    <name evidence="1" type="ORF">CP97_15065</name>
</gene>
<protein>
    <submittedName>
        <fullName evidence="1">Uncharacterized protein</fullName>
    </submittedName>
</protein>
<evidence type="ECO:0000313" key="2">
    <source>
        <dbReference type="Proteomes" id="UP000059113"/>
    </source>
</evidence>
<accession>A0A168M694</accession>
<geneLocation type="plasmid" evidence="2"/>
<organism evidence="1 2">
    <name type="scientific">Aurantiacibacter atlanticus</name>
    <dbReference type="NCBI Taxonomy" id="1648404"/>
    <lineage>
        <taxon>Bacteria</taxon>
        <taxon>Pseudomonadati</taxon>
        <taxon>Pseudomonadota</taxon>
        <taxon>Alphaproteobacteria</taxon>
        <taxon>Sphingomonadales</taxon>
        <taxon>Erythrobacteraceae</taxon>
        <taxon>Aurantiacibacter</taxon>
    </lineage>
</organism>
<dbReference type="AlphaFoldDB" id="A0A168M694"/>
<evidence type="ECO:0000313" key="1">
    <source>
        <dbReference type="EMBL" id="ANC50756.1"/>
    </source>
</evidence>
<reference evidence="1 2" key="1">
    <citation type="submission" date="2016-04" db="EMBL/GenBank/DDBJ databases">
        <title>The complete genome sequence of Erythrobacter atlanticus s21-N3.</title>
        <authorList>
            <person name="Wang W."/>
            <person name="Wang L."/>
            <person name="Zhuang L."/>
            <person name="Shao Z."/>
        </authorList>
    </citation>
    <scope>NUCLEOTIDE SEQUENCE [LARGE SCALE GENOMIC DNA]</scope>
    <source>
        <strain evidence="2">s21-N3</strain>
        <plasmid evidence="2">Plasmid</plasmid>
    </source>
</reference>
<dbReference type="KEGG" id="ery:CP97_15065"/>
<keyword evidence="2" id="KW-1185">Reference proteome</keyword>
<keyword evidence="1" id="KW-0614">Plasmid</keyword>